<keyword evidence="3 6" id="KW-1133">Transmembrane helix</keyword>
<accession>A0A0Z8DDE3</accession>
<dbReference type="NCBIfam" id="TIGR01593">
    <property type="entry name" value="holin_tox_secr"/>
    <property type="match status" value="1"/>
</dbReference>
<proteinExistence type="inferred from homology"/>
<feature type="transmembrane region" description="Helical" evidence="6">
    <location>
        <begin position="71"/>
        <end position="88"/>
    </location>
</feature>
<keyword evidence="4 6" id="KW-0472">Membrane</keyword>
<evidence type="ECO:0000256" key="4">
    <source>
        <dbReference type="ARBA" id="ARBA00023136"/>
    </source>
</evidence>
<reference evidence="7 8" key="1">
    <citation type="submission" date="2016-02" db="EMBL/GenBank/DDBJ databases">
        <authorList>
            <consortium name="Pathogen Informatics"/>
        </authorList>
    </citation>
    <scope>NUCLEOTIDE SEQUENCE [LARGE SCALE GENOMIC DNA]</scope>
    <source>
        <strain evidence="7 8">LSS48</strain>
    </source>
</reference>
<evidence type="ECO:0000313" key="8">
    <source>
        <dbReference type="Proteomes" id="UP000073485"/>
    </source>
</evidence>
<evidence type="ECO:0000256" key="2">
    <source>
        <dbReference type="ARBA" id="ARBA00022692"/>
    </source>
</evidence>
<dbReference type="EMBL" id="FIGO01000004">
    <property type="protein sequence ID" value="CYU65666.1"/>
    <property type="molecule type" value="Genomic_DNA"/>
</dbReference>
<dbReference type="Proteomes" id="UP000073485">
    <property type="component" value="Unassembled WGS sequence"/>
</dbReference>
<feature type="transmembrane region" description="Helical" evidence="6">
    <location>
        <begin position="94"/>
        <end position="112"/>
    </location>
</feature>
<sequence length="175" mass="19417">MMLFKTPQHPAGMFDFLRELIATEDGLVLFLLSLIVIMEIVDFLSGTFAAMINPDIEYKSKIGINGLIRKMMGIILLTVLIPMSVLLPEQTGVAFLYTIYVGYLILTFKSLVENYGKAKGDTSIFANVIVALEKLVRSEPKTLDTSKIPTGTIQSEKMKADLGEGNIAFNFEKED</sequence>
<dbReference type="GO" id="GO:0016020">
    <property type="term" value="C:membrane"/>
    <property type="evidence" value="ECO:0007669"/>
    <property type="project" value="UniProtKB-SubCell"/>
</dbReference>
<dbReference type="AlphaFoldDB" id="A0A0Z8DDE3"/>
<name>A0A0Z8DDE3_STRSU</name>
<protein>
    <submittedName>
        <fullName evidence="7">Putative holin 1</fullName>
    </submittedName>
</protein>
<evidence type="ECO:0000313" key="7">
    <source>
        <dbReference type="EMBL" id="CYU65666.1"/>
    </source>
</evidence>
<organism evidence="7 8">
    <name type="scientific">Streptococcus suis</name>
    <dbReference type="NCBI Taxonomy" id="1307"/>
    <lineage>
        <taxon>Bacteria</taxon>
        <taxon>Bacillati</taxon>
        <taxon>Bacillota</taxon>
        <taxon>Bacilli</taxon>
        <taxon>Lactobacillales</taxon>
        <taxon>Streptococcaceae</taxon>
        <taxon>Streptococcus</taxon>
    </lineage>
</organism>
<gene>
    <name evidence="7" type="ORF">ERS132410_00754</name>
</gene>
<keyword evidence="2 6" id="KW-0812">Transmembrane</keyword>
<evidence type="ECO:0000256" key="3">
    <source>
        <dbReference type="ARBA" id="ARBA00022989"/>
    </source>
</evidence>
<evidence type="ECO:0000256" key="6">
    <source>
        <dbReference type="SAM" id="Phobius"/>
    </source>
</evidence>
<feature type="transmembrane region" description="Helical" evidence="6">
    <location>
        <begin position="27"/>
        <end position="50"/>
    </location>
</feature>
<dbReference type="Pfam" id="PF05105">
    <property type="entry name" value="Phage_holin_4_1"/>
    <property type="match status" value="1"/>
</dbReference>
<evidence type="ECO:0000256" key="1">
    <source>
        <dbReference type="ARBA" id="ARBA00004141"/>
    </source>
</evidence>
<dbReference type="InterPro" id="IPR006480">
    <property type="entry name" value="Phage_holin_4_1"/>
</dbReference>
<comment type="similarity">
    <text evidence="5">Belongs to the bacteriophage holin family. Cp-1 holin subfamily.</text>
</comment>
<evidence type="ECO:0000256" key="5">
    <source>
        <dbReference type="ARBA" id="ARBA00023600"/>
    </source>
</evidence>
<comment type="subcellular location">
    <subcellularLocation>
        <location evidence="1">Membrane</location>
        <topology evidence="1">Multi-pass membrane protein</topology>
    </subcellularLocation>
</comment>